<dbReference type="Proteomes" id="UP000255355">
    <property type="component" value="Unassembled WGS sequence"/>
</dbReference>
<dbReference type="AlphaFoldDB" id="A0A370GMP2"/>
<accession>A0A370GMP2</accession>
<organism evidence="1 2">
    <name type="scientific">Nocardia mexicana</name>
    <dbReference type="NCBI Taxonomy" id="279262"/>
    <lineage>
        <taxon>Bacteria</taxon>
        <taxon>Bacillati</taxon>
        <taxon>Actinomycetota</taxon>
        <taxon>Actinomycetes</taxon>
        <taxon>Mycobacteriales</taxon>
        <taxon>Nocardiaceae</taxon>
        <taxon>Nocardia</taxon>
    </lineage>
</organism>
<dbReference type="RefSeq" id="WP_068026998.1">
    <property type="nucleotide sequence ID" value="NZ_QQAZ01000019.1"/>
</dbReference>
<protein>
    <submittedName>
        <fullName evidence="1">Uncharacterized protein</fullName>
    </submittedName>
</protein>
<evidence type="ECO:0000313" key="1">
    <source>
        <dbReference type="EMBL" id="RDI43694.1"/>
    </source>
</evidence>
<dbReference type="STRING" id="1210089.GCA_001613165_05945"/>
<proteinExistence type="predicted"/>
<keyword evidence="2" id="KW-1185">Reference proteome</keyword>
<dbReference type="EMBL" id="QQAZ01000019">
    <property type="protein sequence ID" value="RDI43694.1"/>
    <property type="molecule type" value="Genomic_DNA"/>
</dbReference>
<comment type="caution">
    <text evidence="1">The sequence shown here is derived from an EMBL/GenBank/DDBJ whole genome shotgun (WGS) entry which is preliminary data.</text>
</comment>
<name>A0A370GMP2_9NOCA</name>
<gene>
    <name evidence="1" type="ORF">DFR68_11981</name>
</gene>
<evidence type="ECO:0000313" key="2">
    <source>
        <dbReference type="Proteomes" id="UP000255355"/>
    </source>
</evidence>
<dbReference type="OrthoDB" id="3375894at2"/>
<sequence length="399" mass="43010">MRVLTVAEIDSELARRGREVEAITATLLELDKHPGLTLLRGYPPSGATATRWESVRQQLDLMWQDYARLQAILDQARTIRSRRQRPGDADRAELTRLLRDRPHEISRTAIPLAQRSLTGPSEEVLFVGVADTVERMRTHFPVIAEFLDAVDAVNTRVLSGLAPVQAQLDGLGSATAELRAIAAGVADLLRRSATDPLALTPGDIDSRVTELSGRVRRESEALAEVRALSADWPAAVDETRARIDALRAAGERAADARAEAETKIVTAPLPVHADDSATLRAELAALSSACADPAGPDSPLTSAVALLELRRRIDAAAATAAADEQLARGLLDRRIELRGRLAAYQSKAARLGVSEDPEVLSSHRIASGLLSRRPCDLAAVTRAVTDFQQVIAEKSGRRG</sequence>
<reference evidence="1 2" key="1">
    <citation type="submission" date="2018-07" db="EMBL/GenBank/DDBJ databases">
        <title>Genomic Encyclopedia of Type Strains, Phase IV (KMG-IV): sequencing the most valuable type-strain genomes for metagenomic binning, comparative biology and taxonomic classification.</title>
        <authorList>
            <person name="Goeker M."/>
        </authorList>
    </citation>
    <scope>NUCLEOTIDE SEQUENCE [LARGE SCALE GENOMIC DNA]</scope>
    <source>
        <strain evidence="1 2">DSM 44952</strain>
    </source>
</reference>